<dbReference type="PANTHER" id="PTHR43611:SF3">
    <property type="entry name" value="FLAVIN MONONUCLEOTIDE HYDROLASE 1, CHLOROPLATIC"/>
    <property type="match status" value="1"/>
</dbReference>
<reference evidence="1 2" key="1">
    <citation type="journal article" date="2016" name="J. Microbiol.">
        <title>Dankookia rubra gen. nov., sp. nov., an alphaproteobacterium isolated from sediment of a shallow stream.</title>
        <authorList>
            <person name="Kim W.H."/>
            <person name="Kim D.H."/>
            <person name="Kang K."/>
            <person name="Ahn T.Y."/>
        </authorList>
    </citation>
    <scope>NUCLEOTIDE SEQUENCE [LARGE SCALE GENOMIC DNA]</scope>
    <source>
        <strain evidence="1 2">JCM30602</strain>
    </source>
</reference>
<organism evidence="1 2">
    <name type="scientific">Dankookia rubra</name>
    <dbReference type="NCBI Taxonomy" id="1442381"/>
    <lineage>
        <taxon>Bacteria</taxon>
        <taxon>Pseudomonadati</taxon>
        <taxon>Pseudomonadota</taxon>
        <taxon>Alphaproteobacteria</taxon>
        <taxon>Acetobacterales</taxon>
        <taxon>Roseomonadaceae</taxon>
        <taxon>Dankookia</taxon>
    </lineage>
</organism>
<dbReference type="CDD" id="cd02603">
    <property type="entry name" value="HAD_sEH-N_like"/>
    <property type="match status" value="1"/>
</dbReference>
<dbReference type="EMBL" id="SMSJ01000109">
    <property type="protein sequence ID" value="TDH58589.1"/>
    <property type="molecule type" value="Genomic_DNA"/>
</dbReference>
<dbReference type="Gene3D" id="3.40.50.1000">
    <property type="entry name" value="HAD superfamily/HAD-like"/>
    <property type="match status" value="1"/>
</dbReference>
<proteinExistence type="predicted"/>
<dbReference type="Pfam" id="PF00702">
    <property type="entry name" value="Hydrolase"/>
    <property type="match status" value="1"/>
</dbReference>
<evidence type="ECO:0000313" key="2">
    <source>
        <dbReference type="Proteomes" id="UP000295096"/>
    </source>
</evidence>
<dbReference type="SFLD" id="SFLDS00003">
    <property type="entry name" value="Haloacid_Dehalogenase"/>
    <property type="match status" value="1"/>
</dbReference>
<evidence type="ECO:0000313" key="1">
    <source>
        <dbReference type="EMBL" id="TDH58589.1"/>
    </source>
</evidence>
<dbReference type="PANTHER" id="PTHR43611">
    <property type="entry name" value="ALPHA-D-GLUCOSE 1-PHOSPHATE PHOSPHATASE"/>
    <property type="match status" value="1"/>
</dbReference>
<dbReference type="SUPFAM" id="SSF56784">
    <property type="entry name" value="HAD-like"/>
    <property type="match status" value="1"/>
</dbReference>
<dbReference type="InterPro" id="IPR006439">
    <property type="entry name" value="HAD-SF_hydro_IA"/>
</dbReference>
<sequence length="226" mass="25402">MLHSSAPARRCRLPTAPLPPAQRTTVVFDLGGVLVDWNPRYLYRKLFPDDEAGMERFLAEVCTSEWNLQQDAGRSWAEATAVLKEQHPEQAALIDAFHHRWPEMIAGPIDGTVAILSELRAAGTPLYALTNWSHETFPIALERFEFMSWFRGIVVSGQEKLIKPDPQIYLLLVDRHGLRPDDIVYIDDNARNAAAATALGMHGIHFTGPTALRNELISLGLLQQRR</sequence>
<accession>A0A4R5Q7X5</accession>
<dbReference type="PRINTS" id="PR00413">
    <property type="entry name" value="HADHALOGNASE"/>
</dbReference>
<keyword evidence="2" id="KW-1185">Reference proteome</keyword>
<dbReference type="InterPro" id="IPR023214">
    <property type="entry name" value="HAD_sf"/>
</dbReference>
<dbReference type="OrthoDB" id="9807742at2"/>
<dbReference type="InterPro" id="IPR036412">
    <property type="entry name" value="HAD-like_sf"/>
</dbReference>
<protein>
    <submittedName>
        <fullName evidence="1">HAD family phosphatase</fullName>
    </submittedName>
</protein>
<name>A0A4R5Q7X5_9PROT</name>
<dbReference type="Proteomes" id="UP000295096">
    <property type="component" value="Unassembled WGS sequence"/>
</dbReference>
<dbReference type="InterPro" id="IPR023198">
    <property type="entry name" value="PGP-like_dom2"/>
</dbReference>
<comment type="caution">
    <text evidence="1">The sequence shown here is derived from an EMBL/GenBank/DDBJ whole genome shotgun (WGS) entry which is preliminary data.</text>
</comment>
<gene>
    <name evidence="1" type="ORF">E2C06_31795</name>
</gene>
<dbReference type="Gene3D" id="1.10.150.240">
    <property type="entry name" value="Putative phosphatase, domain 2"/>
    <property type="match status" value="1"/>
</dbReference>
<dbReference type="NCBIfam" id="TIGR01509">
    <property type="entry name" value="HAD-SF-IA-v3"/>
    <property type="match status" value="1"/>
</dbReference>
<dbReference type="SFLD" id="SFLDG01129">
    <property type="entry name" value="C1.5:_HAD__Beta-PGM__Phosphata"/>
    <property type="match status" value="1"/>
</dbReference>
<dbReference type="AlphaFoldDB" id="A0A4R5Q7X5"/>